<dbReference type="InterPro" id="IPR029058">
    <property type="entry name" value="AB_hydrolase_fold"/>
</dbReference>
<dbReference type="PANTHER" id="PTHR10794:SF94">
    <property type="entry name" value="ESTERASE YHET-RELATED"/>
    <property type="match status" value="1"/>
</dbReference>
<protein>
    <submittedName>
        <fullName evidence="3">Alpha/beta fold hydrolase</fullName>
    </submittedName>
</protein>
<dbReference type="EMBL" id="JAUJEB010000001">
    <property type="protein sequence ID" value="MDN5210662.1"/>
    <property type="molecule type" value="Genomic_DNA"/>
</dbReference>
<dbReference type="PIRSF" id="PIRSF005211">
    <property type="entry name" value="Ab_hydro_YheT"/>
    <property type="match status" value="1"/>
</dbReference>
<dbReference type="Proteomes" id="UP001172083">
    <property type="component" value="Unassembled WGS sequence"/>
</dbReference>
<dbReference type="PANTHER" id="PTHR10794">
    <property type="entry name" value="ABHYDROLASE DOMAIN-CONTAINING PROTEIN"/>
    <property type="match status" value="1"/>
</dbReference>
<accession>A0ABT8L0R6</accession>
<comment type="similarity">
    <text evidence="1">Belongs to the AB hydrolase superfamily. AB hydrolase 4 family.</text>
</comment>
<evidence type="ECO:0000313" key="4">
    <source>
        <dbReference type="Proteomes" id="UP001172083"/>
    </source>
</evidence>
<dbReference type="InterPro" id="IPR022742">
    <property type="entry name" value="Hydrolase_4"/>
</dbReference>
<reference evidence="3" key="1">
    <citation type="submission" date="2023-06" db="EMBL/GenBank/DDBJ databases">
        <title>Genomic of Agaribacillus aureum.</title>
        <authorList>
            <person name="Wang G."/>
        </authorList>
    </citation>
    <scope>NUCLEOTIDE SEQUENCE</scope>
    <source>
        <strain evidence="3">BMA12</strain>
    </source>
</reference>
<name>A0ABT8L0R6_9BACT</name>
<dbReference type="SUPFAM" id="SSF53474">
    <property type="entry name" value="alpha/beta-Hydrolases"/>
    <property type="match status" value="1"/>
</dbReference>
<proteinExistence type="inferred from homology"/>
<keyword evidence="4" id="KW-1185">Reference proteome</keyword>
<evidence type="ECO:0000259" key="2">
    <source>
        <dbReference type="Pfam" id="PF12146"/>
    </source>
</evidence>
<dbReference type="InterPro" id="IPR012020">
    <property type="entry name" value="ABHD4"/>
</dbReference>
<gene>
    <name evidence="3" type="ORF">QQ020_01345</name>
</gene>
<dbReference type="Gene3D" id="3.40.50.1820">
    <property type="entry name" value="alpha/beta hydrolase"/>
    <property type="match status" value="1"/>
</dbReference>
<organism evidence="3 4">
    <name type="scientific">Agaribacillus aureus</name>
    <dbReference type="NCBI Taxonomy" id="3051825"/>
    <lineage>
        <taxon>Bacteria</taxon>
        <taxon>Pseudomonadati</taxon>
        <taxon>Bacteroidota</taxon>
        <taxon>Cytophagia</taxon>
        <taxon>Cytophagales</taxon>
        <taxon>Splendidivirgaceae</taxon>
        <taxon>Agaribacillus</taxon>
    </lineage>
</organism>
<dbReference type="GO" id="GO:0016787">
    <property type="term" value="F:hydrolase activity"/>
    <property type="evidence" value="ECO:0007669"/>
    <property type="project" value="UniProtKB-KW"/>
</dbReference>
<dbReference type="Pfam" id="PF12146">
    <property type="entry name" value="Hydrolase_4"/>
    <property type="match status" value="1"/>
</dbReference>
<sequence>MPIIAQSSYKRPFYLFSKHLETIIPSVFRKIHGIQYHRERIDTEDGDFLDLDWLKGGNSQLAIISHGLEGSSERHYVKGMAKTYHQNGWDVLAWNCRTCSGEINRTARFYHHGATDDLKAVIDHAVLPDNYQNVVLVGCSMGGSLILKYLGENQVLPKALLCATVFSVPCNLKSSAMALEKAENRFYKRRFLKKLEKKVKAKAEIMPGVVKYDGFDDIKNFTDFDNKYTAPLHGFLDAEDFYKNASAENYLSKINLPTLLVNAKNDPFLPAACYPVEIARNHDSIYLEMPEHGGHVGFSLRGEEFNWAEKRSWSFVNEILSKSRSNDNIEPA</sequence>
<feature type="domain" description="Serine aminopeptidase S33" evidence="2">
    <location>
        <begin position="62"/>
        <end position="200"/>
    </location>
</feature>
<evidence type="ECO:0000256" key="1">
    <source>
        <dbReference type="ARBA" id="ARBA00010884"/>
    </source>
</evidence>
<comment type="caution">
    <text evidence="3">The sequence shown here is derived from an EMBL/GenBank/DDBJ whole genome shotgun (WGS) entry which is preliminary data.</text>
</comment>
<keyword evidence="3" id="KW-0378">Hydrolase</keyword>
<dbReference type="InterPro" id="IPR050960">
    <property type="entry name" value="AB_hydrolase_4_sf"/>
</dbReference>
<evidence type="ECO:0000313" key="3">
    <source>
        <dbReference type="EMBL" id="MDN5210662.1"/>
    </source>
</evidence>